<evidence type="ECO:0000256" key="5">
    <source>
        <dbReference type="ARBA" id="ARBA00022989"/>
    </source>
</evidence>
<proteinExistence type="predicted"/>
<dbReference type="Gene3D" id="1.20.1250.20">
    <property type="entry name" value="MFS general substrate transporter like domains"/>
    <property type="match status" value="1"/>
</dbReference>
<dbReference type="EMBL" id="RHHQ01000021">
    <property type="protein sequence ID" value="RNB82002.1"/>
    <property type="molecule type" value="Genomic_DNA"/>
</dbReference>
<feature type="transmembrane region" description="Helical" evidence="7">
    <location>
        <begin position="12"/>
        <end position="36"/>
    </location>
</feature>
<gene>
    <name evidence="9" type="ORF">EDM56_24370</name>
</gene>
<feature type="transmembrane region" description="Helical" evidence="7">
    <location>
        <begin position="375"/>
        <end position="394"/>
    </location>
</feature>
<accession>A0A3M8D1T8</accession>
<dbReference type="PANTHER" id="PTHR23513">
    <property type="entry name" value="INTEGRAL MEMBRANE EFFLUX PROTEIN-RELATED"/>
    <property type="match status" value="1"/>
</dbReference>
<keyword evidence="3" id="KW-1003">Cell membrane</keyword>
<dbReference type="CDD" id="cd06173">
    <property type="entry name" value="MFS_MefA_like"/>
    <property type="match status" value="1"/>
</dbReference>
<organism evidence="9 10">
    <name type="scientific">Brevibacillus fluminis</name>
    <dbReference type="NCBI Taxonomy" id="511487"/>
    <lineage>
        <taxon>Bacteria</taxon>
        <taxon>Bacillati</taxon>
        <taxon>Bacillota</taxon>
        <taxon>Bacilli</taxon>
        <taxon>Bacillales</taxon>
        <taxon>Paenibacillaceae</taxon>
        <taxon>Brevibacillus</taxon>
    </lineage>
</organism>
<dbReference type="InterPro" id="IPR036259">
    <property type="entry name" value="MFS_trans_sf"/>
</dbReference>
<evidence type="ECO:0000256" key="2">
    <source>
        <dbReference type="ARBA" id="ARBA00022448"/>
    </source>
</evidence>
<reference evidence="9 10" key="1">
    <citation type="submission" date="2018-10" db="EMBL/GenBank/DDBJ databases">
        <title>Phylogenomics of Brevibacillus.</title>
        <authorList>
            <person name="Dunlap C."/>
        </authorList>
    </citation>
    <scope>NUCLEOTIDE SEQUENCE [LARGE SCALE GENOMIC DNA]</scope>
    <source>
        <strain evidence="9 10">JCM 15716</strain>
    </source>
</reference>
<feature type="transmembrane region" description="Helical" evidence="7">
    <location>
        <begin position="42"/>
        <end position="63"/>
    </location>
</feature>
<feature type="domain" description="Major facilitator superfamily (MFS) profile" evidence="8">
    <location>
        <begin position="9"/>
        <end position="400"/>
    </location>
</feature>
<dbReference type="Proteomes" id="UP000271031">
    <property type="component" value="Unassembled WGS sequence"/>
</dbReference>
<dbReference type="InterPro" id="IPR011701">
    <property type="entry name" value="MFS"/>
</dbReference>
<dbReference type="PROSITE" id="PS50850">
    <property type="entry name" value="MFS"/>
    <property type="match status" value="1"/>
</dbReference>
<keyword evidence="6 7" id="KW-0472">Membrane</keyword>
<keyword evidence="10" id="KW-1185">Reference proteome</keyword>
<dbReference type="AlphaFoldDB" id="A0A3M8D1T8"/>
<feature type="transmembrane region" description="Helical" evidence="7">
    <location>
        <begin position="309"/>
        <end position="329"/>
    </location>
</feature>
<evidence type="ECO:0000313" key="9">
    <source>
        <dbReference type="EMBL" id="RNB82002.1"/>
    </source>
</evidence>
<evidence type="ECO:0000256" key="7">
    <source>
        <dbReference type="SAM" id="Phobius"/>
    </source>
</evidence>
<feature type="transmembrane region" description="Helical" evidence="7">
    <location>
        <begin position="222"/>
        <end position="243"/>
    </location>
</feature>
<evidence type="ECO:0000259" key="8">
    <source>
        <dbReference type="PROSITE" id="PS50850"/>
    </source>
</evidence>
<evidence type="ECO:0000256" key="4">
    <source>
        <dbReference type="ARBA" id="ARBA00022692"/>
    </source>
</evidence>
<protein>
    <submittedName>
        <fullName evidence="9">MFS transporter</fullName>
    </submittedName>
</protein>
<dbReference type="PANTHER" id="PTHR23513:SF11">
    <property type="entry name" value="STAPHYLOFERRIN A TRANSPORTER"/>
    <property type="match status" value="1"/>
</dbReference>
<dbReference type="Pfam" id="PF07690">
    <property type="entry name" value="MFS_1"/>
    <property type="match status" value="1"/>
</dbReference>
<evidence type="ECO:0000256" key="1">
    <source>
        <dbReference type="ARBA" id="ARBA00004651"/>
    </source>
</evidence>
<evidence type="ECO:0000256" key="3">
    <source>
        <dbReference type="ARBA" id="ARBA00022475"/>
    </source>
</evidence>
<dbReference type="GO" id="GO:0022857">
    <property type="term" value="F:transmembrane transporter activity"/>
    <property type="evidence" value="ECO:0007669"/>
    <property type="project" value="InterPro"/>
</dbReference>
<dbReference type="RefSeq" id="WP_122920536.1">
    <property type="nucleotide sequence ID" value="NZ_RHHQ01000021.1"/>
</dbReference>
<keyword evidence="4 7" id="KW-0812">Transmembrane</keyword>
<dbReference type="OrthoDB" id="9775268at2"/>
<comment type="caution">
    <text evidence="9">The sequence shown here is derived from an EMBL/GenBank/DDBJ whole genome shotgun (WGS) entry which is preliminary data.</text>
</comment>
<sequence>MKEVFGNRNFRKLFFANLFSGFGQGMSMIGISWYLVETTGSAQLLGSTMLISAVLMFFVGPYLGTLIDRFSRKNILLIENIFGFAVLIILGVWGFFAPFGEWMLILIYMMTGLIFQVHYPAQSALVQEGFASKHYNDINSLLEIESQTASMLAGGFAGIILSKLGLHYVLIFNALTYLFAYLQLVRMEYTFTLAKQASSNAGVSWFTQFSQSWEFIRERRGFLLFGITAQLPFISVMAGNLLAPVFVNQTLRADVLVYSLSDLTYAVGAVAAGFLIMSIARRLGEYASMVGMVFFFALIYFLIVAIPTGWAYIILATFVGWSNAATRLIRQSVYMLAVPKHLMGRVLSFMNSLGMLMRLLLIGLFTWMLDLTGAATGYLILGILLLVAGIGIMASMRKVSQQVSTNQEDTSAIAEQS</sequence>
<dbReference type="SUPFAM" id="SSF103473">
    <property type="entry name" value="MFS general substrate transporter"/>
    <property type="match status" value="1"/>
</dbReference>
<keyword evidence="2" id="KW-0813">Transport</keyword>
<feature type="transmembrane region" description="Helical" evidence="7">
    <location>
        <begin position="255"/>
        <end position="276"/>
    </location>
</feature>
<feature type="transmembrane region" description="Helical" evidence="7">
    <location>
        <begin position="75"/>
        <end position="96"/>
    </location>
</feature>
<keyword evidence="5 7" id="KW-1133">Transmembrane helix</keyword>
<dbReference type="InterPro" id="IPR020846">
    <property type="entry name" value="MFS_dom"/>
</dbReference>
<name>A0A3M8D1T8_9BACL</name>
<comment type="subcellular location">
    <subcellularLocation>
        <location evidence="1">Cell membrane</location>
        <topology evidence="1">Multi-pass membrane protein</topology>
    </subcellularLocation>
</comment>
<feature type="transmembrane region" description="Helical" evidence="7">
    <location>
        <begin position="349"/>
        <end position="369"/>
    </location>
</feature>
<evidence type="ECO:0000256" key="6">
    <source>
        <dbReference type="ARBA" id="ARBA00023136"/>
    </source>
</evidence>
<feature type="transmembrane region" description="Helical" evidence="7">
    <location>
        <begin position="166"/>
        <end position="185"/>
    </location>
</feature>
<evidence type="ECO:0000313" key="10">
    <source>
        <dbReference type="Proteomes" id="UP000271031"/>
    </source>
</evidence>
<feature type="transmembrane region" description="Helical" evidence="7">
    <location>
        <begin position="283"/>
        <end position="303"/>
    </location>
</feature>
<dbReference type="GO" id="GO:0005886">
    <property type="term" value="C:plasma membrane"/>
    <property type="evidence" value="ECO:0007669"/>
    <property type="project" value="UniProtKB-SubCell"/>
</dbReference>